<evidence type="ECO:0000256" key="3">
    <source>
        <dbReference type="ARBA" id="ARBA00022553"/>
    </source>
</evidence>
<dbReference type="FunFam" id="1.20.1070.10:FF:000109">
    <property type="entry name" value="Leukotriene B4 receptor"/>
    <property type="match status" value="1"/>
</dbReference>
<dbReference type="GO" id="GO:0006954">
    <property type="term" value="P:inflammatory response"/>
    <property type="evidence" value="ECO:0007669"/>
    <property type="project" value="TreeGrafter"/>
</dbReference>
<evidence type="ECO:0000256" key="9">
    <source>
        <dbReference type="ARBA" id="ARBA00023180"/>
    </source>
</evidence>
<organism evidence="15 16">
    <name type="scientific">Scleropages formosus</name>
    <name type="common">Asian bonytongue</name>
    <name type="synonym">Osteoglossum formosum</name>
    <dbReference type="NCBI Taxonomy" id="113540"/>
    <lineage>
        <taxon>Eukaryota</taxon>
        <taxon>Metazoa</taxon>
        <taxon>Chordata</taxon>
        <taxon>Craniata</taxon>
        <taxon>Vertebrata</taxon>
        <taxon>Euteleostomi</taxon>
        <taxon>Actinopterygii</taxon>
        <taxon>Neopterygii</taxon>
        <taxon>Teleostei</taxon>
        <taxon>Osteoglossocephala</taxon>
        <taxon>Osteoglossomorpha</taxon>
        <taxon>Osteoglossiformes</taxon>
        <taxon>Osteoglossidae</taxon>
        <taxon>Scleropages</taxon>
    </lineage>
</organism>
<dbReference type="InterPro" id="IPR003981">
    <property type="entry name" value="Leukotriene_B4_rcpt"/>
</dbReference>
<dbReference type="InterPro" id="IPR000276">
    <property type="entry name" value="GPCR_Rhodpsn"/>
</dbReference>
<evidence type="ECO:0000256" key="4">
    <source>
        <dbReference type="ARBA" id="ARBA00022692"/>
    </source>
</evidence>
<keyword evidence="3" id="KW-0597">Phosphoprotein</keyword>
<dbReference type="PANTHER" id="PTHR24225">
    <property type="entry name" value="CHEMOTACTIC RECEPTOR"/>
    <property type="match status" value="1"/>
</dbReference>
<dbReference type="GO" id="GO:0005886">
    <property type="term" value="C:plasma membrane"/>
    <property type="evidence" value="ECO:0007669"/>
    <property type="project" value="UniProtKB-SubCell"/>
</dbReference>
<feature type="domain" description="G-protein coupled receptors family 1 profile" evidence="14">
    <location>
        <begin position="62"/>
        <end position="296"/>
    </location>
</feature>
<keyword evidence="6" id="KW-0297">G-protein coupled receptor</keyword>
<dbReference type="PRINTS" id="PR01476">
    <property type="entry name" value="LTBRECEPTOR"/>
</dbReference>
<dbReference type="InterPro" id="IPR000826">
    <property type="entry name" value="Formyl_rcpt-rel"/>
</dbReference>
<dbReference type="PRINTS" id="PR00237">
    <property type="entry name" value="GPCRRHODOPSN"/>
</dbReference>
<dbReference type="Gene3D" id="1.20.1070.10">
    <property type="entry name" value="Rhodopsin 7-helix transmembrane proteins"/>
    <property type="match status" value="1"/>
</dbReference>
<feature type="transmembrane region" description="Helical" evidence="13">
    <location>
        <begin position="46"/>
        <end position="71"/>
    </location>
</feature>
<feature type="transmembrane region" description="Helical" evidence="13">
    <location>
        <begin position="253"/>
        <end position="271"/>
    </location>
</feature>
<evidence type="ECO:0000256" key="1">
    <source>
        <dbReference type="ARBA" id="ARBA00004651"/>
    </source>
</evidence>
<keyword evidence="2" id="KW-1003">Cell membrane</keyword>
<sequence>MYITAMAQTQTPLNSSSSLLHALSSPPSNLNKTACENIICHNASTIIASLILGLVFLLGCPGNLFVIWSILARARKRSITTLLILHLACADGFLMTLTPFFVIYLAKKTWMFGNIMCKGIFYLCCVNMFASVLLIMLMSVYRMLAVVCPQRVGTLATRKAFLRLLVGVWLLVLIMSSPILAFREEKEENVTEHIRTICIPNANTLESLVMIHYSIETFFGFVLPYGVIVSCYVCILRRIRQTKFRRRIRSEKLILAIVVTFGLFWLPYQVINVMQSSRTITSTLAFVSSCANPVLYSLAGKAYIRQAGLGFMARLFEGTDSNTRKGRQMSQNSKPKEEEGVDLSNKEAESSVTVSAVKIQR</sequence>
<dbReference type="STRING" id="113540.ENSSFOP00015019576"/>
<dbReference type="AlphaFoldDB" id="A0A0P7WR09"/>
<dbReference type="PANTHER" id="PTHR24225:SF72">
    <property type="entry name" value="G-PROTEIN COUPLED RECEPTORS FAMILY 1 PROFILE DOMAIN-CONTAINING PROTEIN-RELATED"/>
    <property type="match status" value="1"/>
</dbReference>
<accession>A0A0P7WR09</accession>
<feature type="transmembrane region" description="Helical" evidence="13">
    <location>
        <begin position="283"/>
        <end position="304"/>
    </location>
</feature>
<keyword evidence="9" id="KW-0325">Glycoprotein</keyword>
<reference evidence="15 16" key="1">
    <citation type="submission" date="2015-08" db="EMBL/GenBank/DDBJ databases">
        <title>The genome of the Asian arowana (Scleropages formosus).</title>
        <authorList>
            <person name="Tan M.H."/>
            <person name="Gan H.M."/>
            <person name="Croft L.J."/>
            <person name="Austin C.M."/>
        </authorList>
    </citation>
    <scope>NUCLEOTIDE SEQUENCE [LARGE SCALE GENOMIC DNA]</scope>
    <source>
        <strain evidence="15">Aro1</strain>
    </source>
</reference>
<dbReference type="GO" id="GO:0007200">
    <property type="term" value="P:phospholipase C-activating G protein-coupled receptor signaling pathway"/>
    <property type="evidence" value="ECO:0007669"/>
    <property type="project" value="TreeGrafter"/>
</dbReference>
<evidence type="ECO:0000256" key="10">
    <source>
        <dbReference type="ARBA" id="ARBA00023224"/>
    </source>
</evidence>
<comment type="subcellular location">
    <subcellularLocation>
        <location evidence="1">Cell membrane</location>
        <topology evidence="1">Multi-pass membrane protein</topology>
    </subcellularLocation>
</comment>
<keyword evidence="8 15" id="KW-0675">Receptor</keyword>
<proteinExistence type="inferred from homology"/>
<evidence type="ECO:0000256" key="11">
    <source>
        <dbReference type="ARBA" id="ARBA00025736"/>
    </source>
</evidence>
<dbReference type="Proteomes" id="UP000034805">
    <property type="component" value="Unassembled WGS sequence"/>
</dbReference>
<evidence type="ECO:0000256" key="2">
    <source>
        <dbReference type="ARBA" id="ARBA00022475"/>
    </source>
</evidence>
<evidence type="ECO:0000313" key="16">
    <source>
        <dbReference type="Proteomes" id="UP000034805"/>
    </source>
</evidence>
<evidence type="ECO:0000256" key="5">
    <source>
        <dbReference type="ARBA" id="ARBA00022989"/>
    </source>
</evidence>
<dbReference type="GO" id="GO:0007204">
    <property type="term" value="P:positive regulation of cytosolic calcium ion concentration"/>
    <property type="evidence" value="ECO:0007669"/>
    <property type="project" value="TreeGrafter"/>
</dbReference>
<evidence type="ECO:0000256" key="8">
    <source>
        <dbReference type="ARBA" id="ARBA00023170"/>
    </source>
</evidence>
<keyword evidence="10" id="KW-0807">Transducer</keyword>
<evidence type="ECO:0000259" key="14">
    <source>
        <dbReference type="PROSITE" id="PS50262"/>
    </source>
</evidence>
<comment type="caution">
    <text evidence="15">The sequence shown here is derived from an EMBL/GenBank/DDBJ whole genome shotgun (WGS) entry which is preliminary data.</text>
</comment>
<evidence type="ECO:0000313" key="15">
    <source>
        <dbReference type="EMBL" id="KPP64178.1"/>
    </source>
</evidence>
<feature type="transmembrane region" description="Helical" evidence="13">
    <location>
        <begin position="83"/>
        <end position="107"/>
    </location>
</feature>
<evidence type="ECO:0000256" key="6">
    <source>
        <dbReference type="ARBA" id="ARBA00023040"/>
    </source>
</evidence>
<evidence type="ECO:0000256" key="13">
    <source>
        <dbReference type="SAM" id="Phobius"/>
    </source>
</evidence>
<feature type="compositionally biased region" description="Basic and acidic residues" evidence="12">
    <location>
        <begin position="334"/>
        <end position="349"/>
    </location>
</feature>
<feature type="transmembrane region" description="Helical" evidence="13">
    <location>
        <begin position="161"/>
        <end position="182"/>
    </location>
</feature>
<gene>
    <name evidence="15" type="ORF">Z043_117506</name>
</gene>
<dbReference type="SUPFAM" id="SSF81321">
    <property type="entry name" value="Family A G protein-coupled receptor-like"/>
    <property type="match status" value="1"/>
</dbReference>
<keyword evidence="5 13" id="KW-1133">Transmembrane helix</keyword>
<keyword evidence="7 13" id="KW-0472">Membrane</keyword>
<dbReference type="PROSITE" id="PS50262">
    <property type="entry name" value="G_PROTEIN_RECEP_F1_2"/>
    <property type="match status" value="1"/>
</dbReference>
<evidence type="ECO:0000256" key="7">
    <source>
        <dbReference type="ARBA" id="ARBA00023136"/>
    </source>
</evidence>
<dbReference type="Pfam" id="PF00001">
    <property type="entry name" value="7tm_1"/>
    <property type="match status" value="1"/>
</dbReference>
<feature type="region of interest" description="Disordered" evidence="12">
    <location>
        <begin position="322"/>
        <end position="361"/>
    </location>
</feature>
<dbReference type="GO" id="GO:0004875">
    <property type="term" value="F:complement receptor activity"/>
    <property type="evidence" value="ECO:0007669"/>
    <property type="project" value="TreeGrafter"/>
</dbReference>
<dbReference type="GO" id="GO:0004974">
    <property type="term" value="F:leukotriene receptor activity"/>
    <property type="evidence" value="ECO:0007669"/>
    <property type="project" value="InterPro"/>
</dbReference>
<protein>
    <submittedName>
        <fullName evidence="15">Leukotriene B4 receptor 1-like</fullName>
    </submittedName>
</protein>
<dbReference type="InterPro" id="IPR017452">
    <property type="entry name" value="GPCR_Rhodpsn_7TM"/>
</dbReference>
<comment type="similarity">
    <text evidence="11">Belongs to the chemokine-like receptor (CMKLR) family.</text>
</comment>
<evidence type="ECO:0000256" key="12">
    <source>
        <dbReference type="SAM" id="MobiDB-lite"/>
    </source>
</evidence>
<dbReference type="EMBL" id="JARO02007251">
    <property type="protein sequence ID" value="KPP64178.1"/>
    <property type="molecule type" value="Genomic_DNA"/>
</dbReference>
<feature type="transmembrane region" description="Helical" evidence="13">
    <location>
        <begin position="210"/>
        <end position="233"/>
    </location>
</feature>
<feature type="transmembrane region" description="Helical" evidence="13">
    <location>
        <begin position="119"/>
        <end position="141"/>
    </location>
</feature>
<keyword evidence="4 13" id="KW-0812">Transmembrane</keyword>
<name>A0A0P7WR09_SCLFO</name>